<evidence type="ECO:0000313" key="1">
    <source>
        <dbReference type="EMBL" id="SVB55715.1"/>
    </source>
</evidence>
<sequence length="52" mass="6137">MKWYLTYQHLFVFNNRINVLQNTRQLLHLESQGSILELDPENGGSILGYRSE</sequence>
<dbReference type="EMBL" id="UINC01047001">
    <property type="protein sequence ID" value="SVB55715.1"/>
    <property type="molecule type" value="Genomic_DNA"/>
</dbReference>
<gene>
    <name evidence="1" type="ORF">METZ01_LOCUS208569</name>
</gene>
<reference evidence="1" key="1">
    <citation type="submission" date="2018-05" db="EMBL/GenBank/DDBJ databases">
        <authorList>
            <person name="Lanie J.A."/>
            <person name="Ng W.-L."/>
            <person name="Kazmierczak K.M."/>
            <person name="Andrzejewski T.M."/>
            <person name="Davidsen T.M."/>
            <person name="Wayne K.J."/>
            <person name="Tettelin H."/>
            <person name="Glass J.I."/>
            <person name="Rusch D."/>
            <person name="Podicherti R."/>
            <person name="Tsui H.-C.T."/>
            <person name="Winkler M.E."/>
        </authorList>
    </citation>
    <scope>NUCLEOTIDE SEQUENCE</scope>
</reference>
<dbReference type="AlphaFoldDB" id="A0A382EZ60"/>
<organism evidence="1">
    <name type="scientific">marine metagenome</name>
    <dbReference type="NCBI Taxonomy" id="408172"/>
    <lineage>
        <taxon>unclassified sequences</taxon>
        <taxon>metagenomes</taxon>
        <taxon>ecological metagenomes</taxon>
    </lineage>
</organism>
<name>A0A382EZ60_9ZZZZ</name>
<feature type="non-terminal residue" evidence="1">
    <location>
        <position position="52"/>
    </location>
</feature>
<proteinExistence type="predicted"/>
<protein>
    <submittedName>
        <fullName evidence="1">Uncharacterized protein</fullName>
    </submittedName>
</protein>
<accession>A0A382EZ60</accession>